<dbReference type="Proteomes" id="UP000636505">
    <property type="component" value="Unassembled WGS sequence"/>
</dbReference>
<sequence length="438" mass="47763">MPKINDSVTDCSHYRLRCVHCGADYPANPFRLQCDQPHAPSLLRTVYRTQQLTIRPHLPGIFRFLDWLPADHFLAGGGKPITYQSTHLARRLGLEQLYISFNGYWPERAANLLTGSFKELEAPSVLARVPEHHRRTLVVASAGNTGRAFAHICSSLARSLYLVIPEKNLDAIWSTSKFYPGVRLIVVSDGGDYADAIALAQQIGQLDGFFPEGGAANVARRDGMGLTVLDAVTTLGQIPAHYFQAVGSGTGGISAWEANQRLLQDGRFGNQTMQLHLAQNSPFSPMVDAWKRGSRTLVARREGVTKAQINQVSAKVLTNRSPAYAIAGGVYDALTQTGGQMYAVTNSAAVRARRLFKELEGIDISPSAGIATAALLQAAEANALKKTDCILLNITSGGTERIRQDYALHYLAPRMAFSPQEIRSGSALRHIEQQLLSV</sequence>
<dbReference type="InterPro" id="IPR036052">
    <property type="entry name" value="TrpB-like_PALP_sf"/>
</dbReference>
<protein>
    <submittedName>
        <fullName evidence="5">Cysteate synthase</fullName>
        <ecNumber evidence="5">2.5.1.76</ecNumber>
    </submittedName>
</protein>
<keyword evidence="6" id="KW-1185">Reference proteome</keyword>
<dbReference type="GO" id="GO:0044686">
    <property type="term" value="F:cysteate synthase activity"/>
    <property type="evidence" value="ECO:0007669"/>
    <property type="project" value="UniProtKB-EC"/>
</dbReference>
<gene>
    <name evidence="5" type="ORF">IQ241_13705</name>
</gene>
<evidence type="ECO:0000256" key="1">
    <source>
        <dbReference type="ARBA" id="ARBA00001933"/>
    </source>
</evidence>
<dbReference type="AlphaFoldDB" id="A0A8J7DNM9"/>
<name>A0A8J7DNM9_9CYAN</name>
<dbReference type="InterPro" id="IPR022401">
    <property type="entry name" value="Cysteate_synthase"/>
</dbReference>
<keyword evidence="5" id="KW-0808">Transferase</keyword>
<comment type="caution">
    <text evidence="5">The sequence shown here is derived from an EMBL/GenBank/DDBJ whole genome shotgun (WGS) entry which is preliminary data.</text>
</comment>
<accession>A0A8J7DNM9</accession>
<keyword evidence="2" id="KW-0174">Coenzyme M biosynthesis</keyword>
<evidence type="ECO:0000313" key="6">
    <source>
        <dbReference type="Proteomes" id="UP000636505"/>
    </source>
</evidence>
<dbReference type="InterPro" id="IPR001926">
    <property type="entry name" value="TrpB-like_PALP"/>
</dbReference>
<comment type="cofactor">
    <cofactor evidence="1">
        <name>pyridoxal 5'-phosphate</name>
        <dbReference type="ChEBI" id="CHEBI:597326"/>
    </cofactor>
</comment>
<dbReference type="EMBL" id="JADEXG010000030">
    <property type="protein sequence ID" value="MBE9078335.1"/>
    <property type="molecule type" value="Genomic_DNA"/>
</dbReference>
<dbReference type="SUPFAM" id="SSF53686">
    <property type="entry name" value="Tryptophan synthase beta subunit-like PLP-dependent enzymes"/>
    <property type="match status" value="1"/>
</dbReference>
<dbReference type="Pfam" id="PF00291">
    <property type="entry name" value="PALP"/>
    <property type="match status" value="1"/>
</dbReference>
<organism evidence="5 6">
    <name type="scientific">Vasconcelosia minhoensis LEGE 07310</name>
    <dbReference type="NCBI Taxonomy" id="915328"/>
    <lineage>
        <taxon>Bacteria</taxon>
        <taxon>Bacillati</taxon>
        <taxon>Cyanobacteriota</taxon>
        <taxon>Cyanophyceae</taxon>
        <taxon>Nodosilineales</taxon>
        <taxon>Cymatolegaceae</taxon>
        <taxon>Vasconcelosia</taxon>
        <taxon>Vasconcelosia minhoensis</taxon>
    </lineage>
</organism>
<dbReference type="GO" id="GO:0019295">
    <property type="term" value="P:coenzyme M biosynthetic process"/>
    <property type="evidence" value="ECO:0007669"/>
    <property type="project" value="UniProtKB-KW"/>
</dbReference>
<evidence type="ECO:0000259" key="4">
    <source>
        <dbReference type="Pfam" id="PF00291"/>
    </source>
</evidence>
<evidence type="ECO:0000256" key="3">
    <source>
        <dbReference type="ARBA" id="ARBA00022898"/>
    </source>
</evidence>
<reference evidence="5" key="1">
    <citation type="submission" date="2020-10" db="EMBL/GenBank/DDBJ databases">
        <authorList>
            <person name="Castelo-Branco R."/>
            <person name="Eusebio N."/>
            <person name="Adriana R."/>
            <person name="Vieira A."/>
            <person name="Brugerolle De Fraissinette N."/>
            <person name="Rezende De Castro R."/>
            <person name="Schneider M.P."/>
            <person name="Vasconcelos V."/>
            <person name="Leao P.N."/>
        </authorList>
    </citation>
    <scope>NUCLEOTIDE SEQUENCE</scope>
    <source>
        <strain evidence="5">LEGE 07310</strain>
    </source>
</reference>
<dbReference type="NCBIfam" id="TIGR03844">
    <property type="entry name" value="cysteate_syn"/>
    <property type="match status" value="1"/>
</dbReference>
<dbReference type="Gene3D" id="3.40.50.1100">
    <property type="match status" value="2"/>
</dbReference>
<feature type="domain" description="Tryptophan synthase beta chain-like PALP" evidence="4">
    <location>
        <begin position="113"/>
        <end position="395"/>
    </location>
</feature>
<evidence type="ECO:0000256" key="2">
    <source>
        <dbReference type="ARBA" id="ARBA00022545"/>
    </source>
</evidence>
<proteinExistence type="predicted"/>
<evidence type="ECO:0000313" key="5">
    <source>
        <dbReference type="EMBL" id="MBE9078335.1"/>
    </source>
</evidence>
<dbReference type="EC" id="2.5.1.76" evidence="5"/>
<keyword evidence="3" id="KW-0663">Pyridoxal phosphate</keyword>
<dbReference type="GO" id="GO:1901605">
    <property type="term" value="P:alpha-amino acid metabolic process"/>
    <property type="evidence" value="ECO:0007669"/>
    <property type="project" value="UniProtKB-ARBA"/>
</dbReference>